<dbReference type="InterPro" id="IPR021313">
    <property type="entry name" value="DUF2909"/>
</dbReference>
<name>A0A3P3VLG8_9GAMM</name>
<sequence>MLFKSLIAINILLIMVSLASGLFFLSRDSSEKTRVVRSLTVRVVLSISLILLLVIGYYTGAITPNAVM</sequence>
<keyword evidence="3" id="KW-1185">Reference proteome</keyword>
<dbReference type="Proteomes" id="UP000280792">
    <property type="component" value="Unassembled WGS sequence"/>
</dbReference>
<keyword evidence="1" id="KW-0472">Membrane</keyword>
<reference evidence="2 3" key="1">
    <citation type="submission" date="2018-08" db="EMBL/GenBank/DDBJ databases">
        <authorList>
            <person name="Khan S.A."/>
        </authorList>
    </citation>
    <scope>NUCLEOTIDE SEQUENCE [LARGE SCALE GENOMIC DNA]</scope>
    <source>
        <strain evidence="2 3">GTF-13</strain>
    </source>
</reference>
<evidence type="ECO:0000313" key="2">
    <source>
        <dbReference type="EMBL" id="RRJ82566.1"/>
    </source>
</evidence>
<gene>
    <name evidence="2" type="ORF">D0544_11910</name>
</gene>
<comment type="caution">
    <text evidence="2">The sequence shown here is derived from an EMBL/GenBank/DDBJ whole genome shotgun (WGS) entry which is preliminary data.</text>
</comment>
<dbReference type="RefSeq" id="WP_125016419.1">
    <property type="nucleotide sequence ID" value="NZ_QWEZ01000002.1"/>
</dbReference>
<keyword evidence="1" id="KW-1133">Transmembrane helix</keyword>
<keyword evidence="1 2" id="KW-0812">Transmembrane</keyword>
<reference evidence="2 3" key="2">
    <citation type="submission" date="2018-12" db="EMBL/GenBank/DDBJ databases">
        <title>Simiduia agarivorans gen. nov., sp. nov., a marine, agarolytic bacterium isolated from shallow coastal water from Keelung, Taiwan.</title>
        <authorList>
            <person name="Shieh W.Y."/>
        </authorList>
    </citation>
    <scope>NUCLEOTIDE SEQUENCE [LARGE SCALE GENOMIC DNA]</scope>
    <source>
        <strain evidence="2 3">GTF-13</strain>
    </source>
</reference>
<organism evidence="2 3">
    <name type="scientific">Aestuariirhabdus litorea</name>
    <dbReference type="NCBI Taxonomy" id="2528527"/>
    <lineage>
        <taxon>Bacteria</taxon>
        <taxon>Pseudomonadati</taxon>
        <taxon>Pseudomonadota</taxon>
        <taxon>Gammaproteobacteria</taxon>
        <taxon>Oceanospirillales</taxon>
        <taxon>Aestuariirhabdaceae</taxon>
        <taxon>Aestuariirhabdus</taxon>
    </lineage>
</organism>
<proteinExistence type="predicted"/>
<protein>
    <submittedName>
        <fullName evidence="2">Twin transmembrane helix small protein</fullName>
    </submittedName>
</protein>
<evidence type="ECO:0000256" key="1">
    <source>
        <dbReference type="SAM" id="Phobius"/>
    </source>
</evidence>
<dbReference type="NCBIfam" id="NF033233">
    <property type="entry name" value="twin_helix"/>
    <property type="match status" value="1"/>
</dbReference>
<accession>A0A3P3VLG8</accession>
<feature type="transmembrane region" description="Helical" evidence="1">
    <location>
        <begin position="39"/>
        <end position="58"/>
    </location>
</feature>
<dbReference type="AlphaFoldDB" id="A0A3P3VLG8"/>
<evidence type="ECO:0000313" key="3">
    <source>
        <dbReference type="Proteomes" id="UP000280792"/>
    </source>
</evidence>
<dbReference type="Pfam" id="PF11137">
    <property type="entry name" value="DUF2909"/>
    <property type="match status" value="1"/>
</dbReference>
<feature type="transmembrane region" description="Helical" evidence="1">
    <location>
        <begin position="6"/>
        <end position="27"/>
    </location>
</feature>
<dbReference type="EMBL" id="QWEZ01000002">
    <property type="protein sequence ID" value="RRJ82566.1"/>
    <property type="molecule type" value="Genomic_DNA"/>
</dbReference>